<dbReference type="Proteomes" id="UP000011115">
    <property type="component" value="Unassembled WGS sequence"/>
</dbReference>
<evidence type="ECO:0000256" key="4">
    <source>
        <dbReference type="ARBA" id="ARBA00023002"/>
    </source>
</evidence>
<dbReference type="InterPro" id="IPR013130">
    <property type="entry name" value="Fe3_Rdtase_TM_dom"/>
</dbReference>
<dbReference type="GO" id="GO:0016491">
    <property type="term" value="F:oxidoreductase activity"/>
    <property type="evidence" value="ECO:0007669"/>
    <property type="project" value="UniProtKB-KW"/>
</dbReference>
<keyword evidence="5 6" id="KW-0472">Membrane</keyword>
<organism evidence="9 10">
    <name type="scientific">Solanum tuberosum</name>
    <name type="common">Potato</name>
    <dbReference type="NCBI Taxonomy" id="4113"/>
    <lineage>
        <taxon>Eukaryota</taxon>
        <taxon>Viridiplantae</taxon>
        <taxon>Streptophyta</taxon>
        <taxon>Embryophyta</taxon>
        <taxon>Tracheophyta</taxon>
        <taxon>Spermatophyta</taxon>
        <taxon>Magnoliopsida</taxon>
        <taxon>eudicotyledons</taxon>
        <taxon>Gunneridae</taxon>
        <taxon>Pentapetalae</taxon>
        <taxon>asterids</taxon>
        <taxon>lamiids</taxon>
        <taxon>Solanales</taxon>
        <taxon>Solanaceae</taxon>
        <taxon>Solanoideae</taxon>
        <taxon>Solaneae</taxon>
        <taxon>Solanum</taxon>
    </lineage>
</organism>
<dbReference type="Pfam" id="PF01794">
    <property type="entry name" value="Ferric_reduct"/>
    <property type="match status" value="1"/>
</dbReference>
<keyword evidence="10" id="KW-1185">Reference proteome</keyword>
<evidence type="ECO:0000256" key="1">
    <source>
        <dbReference type="ARBA" id="ARBA00004141"/>
    </source>
</evidence>
<dbReference type="Gene3D" id="3.40.50.80">
    <property type="entry name" value="Nucleotide-binding domain of ferredoxin-NADP reductase (FNR) module"/>
    <property type="match status" value="1"/>
</dbReference>
<keyword evidence="4" id="KW-0560">Oxidoreductase</keyword>
<dbReference type="InterPro" id="IPR050369">
    <property type="entry name" value="RBOH/FRE"/>
</dbReference>
<dbReference type="PANTHER" id="PTHR11972:SF44">
    <property type="entry name" value="RESPIRATORY BURST OXIDASE HOMOLOG PROTEIN E"/>
    <property type="match status" value="1"/>
</dbReference>
<accession>M1CEX9</accession>
<feature type="domain" description="Ferric oxidoreductase" evidence="7">
    <location>
        <begin position="144"/>
        <end position="290"/>
    </location>
</feature>
<proteinExistence type="predicted"/>
<keyword evidence="2 6" id="KW-0812">Transmembrane</keyword>
<dbReference type="InParanoid" id="M1CEX9"/>
<dbReference type="eggNOG" id="KOG0039">
    <property type="taxonomic scope" value="Eukaryota"/>
</dbReference>
<evidence type="ECO:0000259" key="8">
    <source>
        <dbReference type="Pfam" id="PF08030"/>
    </source>
</evidence>
<comment type="subcellular location">
    <subcellularLocation>
        <location evidence="1">Membrane</location>
        <topology evidence="1">Multi-pass membrane protein</topology>
    </subcellularLocation>
</comment>
<feature type="domain" description="Ferric reductase NAD binding" evidence="8">
    <location>
        <begin position="340"/>
        <end position="409"/>
    </location>
</feature>
<feature type="transmembrane region" description="Helical" evidence="6">
    <location>
        <begin position="225"/>
        <end position="251"/>
    </location>
</feature>
<sequence>MVSASANKLSKLKENAGEYACLIMEKLDPEDVGYIELWQLETLLLQRDHYMSYSRPLSTTTSVDWSPNIGTSNANNMVKKASRALKCLVLDNWHRGSIILLWLLSMIGLFTCKFMQYRQMEAFQVMGYCLATAKGAAETLKFNMALILLPVCRNMLTRLRSTRARILIPFDDNINFHKIIAHAIAVGIIFHATDHLACDFPHLVNSSPEKFALVASDFDKLKPSYISLLTGVEGITGISMVILMTIAFILATPHFRRSVHNLPPPLNRLTGFNAFWYSHDHLLAFVYILLLLHGTFLFFVYKWYQKTTWMYISIPLILYIAERTLRTWRSEDYAVKIFKGQIEMHNYLTSVYEEGDARSTLITMLQALNHAKHGVDILSGTRVRTHFARPKWTEVFKRIALKHPYSTVDMVDDTAMEPTSISSIGRSTLGFATDCASEFGDLSPDRTRVGEQTKTFPE</sequence>
<dbReference type="HOGENOM" id="CLU_048048_0_0_1"/>
<dbReference type="OMA" id="YACLIME"/>
<dbReference type="EnsemblPlants" id="PGSC0003DMT400066027">
    <property type="protein sequence ID" value="PGSC0003DMT400066027"/>
    <property type="gene ID" value="PGSC0003DMG400025701"/>
</dbReference>
<dbReference type="InterPro" id="IPR013121">
    <property type="entry name" value="Fe_red_NAD-bd_6"/>
</dbReference>
<evidence type="ECO:0000256" key="5">
    <source>
        <dbReference type="ARBA" id="ARBA00023136"/>
    </source>
</evidence>
<dbReference type="PaxDb" id="4113-PGSC0003DMT400066027"/>
<dbReference type="AlphaFoldDB" id="M1CEX9"/>
<dbReference type="Pfam" id="PF08030">
    <property type="entry name" value="NAD_binding_6"/>
    <property type="match status" value="1"/>
</dbReference>
<keyword evidence="3 6" id="KW-1133">Transmembrane helix</keyword>
<protein>
    <submittedName>
        <fullName evidence="9">Respiratory burst oxidase</fullName>
    </submittedName>
</protein>
<evidence type="ECO:0000256" key="6">
    <source>
        <dbReference type="SAM" id="Phobius"/>
    </source>
</evidence>
<reference evidence="10" key="1">
    <citation type="journal article" date="2011" name="Nature">
        <title>Genome sequence and analysis of the tuber crop potato.</title>
        <authorList>
            <consortium name="The Potato Genome Sequencing Consortium"/>
        </authorList>
    </citation>
    <scope>NUCLEOTIDE SEQUENCE [LARGE SCALE GENOMIC DNA]</scope>
    <source>
        <strain evidence="10">cv. DM1-3 516 R44</strain>
    </source>
</reference>
<dbReference type="GO" id="GO:0016020">
    <property type="term" value="C:membrane"/>
    <property type="evidence" value="ECO:0007669"/>
    <property type="project" value="UniProtKB-SubCell"/>
</dbReference>
<evidence type="ECO:0000313" key="9">
    <source>
        <dbReference type="EnsemblPlants" id="PGSC0003DMT400066027"/>
    </source>
</evidence>
<feature type="transmembrane region" description="Helical" evidence="6">
    <location>
        <begin position="93"/>
        <end position="112"/>
    </location>
</feature>
<dbReference type="Gramene" id="PGSC0003DMT400066027">
    <property type="protein sequence ID" value="PGSC0003DMT400066027"/>
    <property type="gene ID" value="PGSC0003DMG400025701"/>
</dbReference>
<name>M1CEX9_SOLTU</name>
<feature type="transmembrane region" description="Helical" evidence="6">
    <location>
        <begin position="282"/>
        <end position="301"/>
    </location>
</feature>
<evidence type="ECO:0000256" key="2">
    <source>
        <dbReference type="ARBA" id="ARBA00022692"/>
    </source>
</evidence>
<evidence type="ECO:0000256" key="3">
    <source>
        <dbReference type="ARBA" id="ARBA00022989"/>
    </source>
</evidence>
<dbReference type="PANTHER" id="PTHR11972">
    <property type="entry name" value="NADPH OXIDASE"/>
    <property type="match status" value="1"/>
</dbReference>
<dbReference type="InterPro" id="IPR039261">
    <property type="entry name" value="FNR_nucleotide-bd"/>
</dbReference>
<evidence type="ECO:0000313" key="10">
    <source>
        <dbReference type="Proteomes" id="UP000011115"/>
    </source>
</evidence>
<evidence type="ECO:0000259" key="7">
    <source>
        <dbReference type="Pfam" id="PF01794"/>
    </source>
</evidence>
<reference evidence="9" key="2">
    <citation type="submission" date="2015-06" db="UniProtKB">
        <authorList>
            <consortium name="EnsemblPlants"/>
        </authorList>
    </citation>
    <scope>IDENTIFICATION</scope>
    <source>
        <strain evidence="9">DM1-3 516 R44</strain>
    </source>
</reference>